<organism evidence="1 2">
    <name type="scientific">Lecanicillium saksenae</name>
    <dbReference type="NCBI Taxonomy" id="468837"/>
    <lineage>
        <taxon>Eukaryota</taxon>
        <taxon>Fungi</taxon>
        <taxon>Dikarya</taxon>
        <taxon>Ascomycota</taxon>
        <taxon>Pezizomycotina</taxon>
        <taxon>Sordariomycetes</taxon>
        <taxon>Hypocreomycetidae</taxon>
        <taxon>Hypocreales</taxon>
        <taxon>Cordycipitaceae</taxon>
        <taxon>Lecanicillium</taxon>
    </lineage>
</organism>
<reference evidence="1" key="1">
    <citation type="submission" date="2022-07" db="EMBL/GenBank/DDBJ databases">
        <title>Genome Sequence of Lecanicillium saksenae.</title>
        <authorList>
            <person name="Buettner E."/>
        </authorList>
    </citation>
    <scope>NUCLEOTIDE SEQUENCE</scope>
    <source>
        <strain evidence="1">VT-O1</strain>
    </source>
</reference>
<gene>
    <name evidence="1" type="ORF">NLG97_g768</name>
</gene>
<dbReference type="Proteomes" id="UP001148737">
    <property type="component" value="Unassembled WGS sequence"/>
</dbReference>
<accession>A0ACC1R7F2</accession>
<dbReference type="EMBL" id="JANAKD010000029">
    <property type="protein sequence ID" value="KAJ3498911.1"/>
    <property type="molecule type" value="Genomic_DNA"/>
</dbReference>
<name>A0ACC1R7F2_9HYPO</name>
<sequence length="255" mass="26300">MNPTAALAVVAAGAIANGGEVLAPPSTYVPSYVGVMHSYVGSLSMPTEPSCLPEAAFCIDALDPGLIEPVMEDDGAGDDGEDDLPPTCEDCVTVVISTFMTSELMDSVTLTESTSELDQIGSIKTPTHATHTALGNDHDRATTTSSTISVYAASPIENASKGGSNFTDISESKALSPAAIAGLVAGTGICAAVMVCLMGWLLYRRCKATDRREEQPGKEIFELGATEYNAGAPEHELAGEHPGGRVIGTPVAELP</sequence>
<protein>
    <submittedName>
        <fullName evidence="1">Uncharacterized protein</fullName>
    </submittedName>
</protein>
<comment type="caution">
    <text evidence="1">The sequence shown here is derived from an EMBL/GenBank/DDBJ whole genome shotgun (WGS) entry which is preliminary data.</text>
</comment>
<evidence type="ECO:0000313" key="1">
    <source>
        <dbReference type="EMBL" id="KAJ3498911.1"/>
    </source>
</evidence>
<proteinExistence type="predicted"/>
<evidence type="ECO:0000313" key="2">
    <source>
        <dbReference type="Proteomes" id="UP001148737"/>
    </source>
</evidence>
<keyword evidence="2" id="KW-1185">Reference proteome</keyword>